<evidence type="ECO:0000313" key="5">
    <source>
        <dbReference type="Proteomes" id="UP001138802"/>
    </source>
</evidence>
<feature type="transmembrane region" description="Helical" evidence="2">
    <location>
        <begin position="60"/>
        <end position="84"/>
    </location>
</feature>
<dbReference type="Pfam" id="PF14242">
    <property type="entry name" value="DUF4342"/>
    <property type="match status" value="1"/>
</dbReference>
<evidence type="ECO:0000259" key="3">
    <source>
        <dbReference type="Pfam" id="PF14242"/>
    </source>
</evidence>
<dbReference type="AlphaFoldDB" id="A0A9X0WI17"/>
<feature type="region of interest" description="Disordered" evidence="1">
    <location>
        <begin position="93"/>
        <end position="117"/>
    </location>
</feature>
<feature type="domain" description="DUF4342" evidence="3">
    <location>
        <begin position="13"/>
        <end position="92"/>
    </location>
</feature>
<accession>A0A9X0WI17</accession>
<organism evidence="4 5">
    <name type="scientific">Thiocapsa imhoffii</name>
    <dbReference type="NCBI Taxonomy" id="382777"/>
    <lineage>
        <taxon>Bacteria</taxon>
        <taxon>Pseudomonadati</taxon>
        <taxon>Pseudomonadota</taxon>
        <taxon>Gammaproteobacteria</taxon>
        <taxon>Chromatiales</taxon>
        <taxon>Chromatiaceae</taxon>
        <taxon>Thiocapsa</taxon>
    </lineage>
</organism>
<evidence type="ECO:0000256" key="2">
    <source>
        <dbReference type="SAM" id="Phobius"/>
    </source>
</evidence>
<feature type="compositionally biased region" description="Basic and acidic residues" evidence="1">
    <location>
        <begin position="108"/>
        <end position="117"/>
    </location>
</feature>
<comment type="caution">
    <text evidence="4">The sequence shown here is derived from an EMBL/GenBank/DDBJ whole genome shotgun (WGS) entry which is preliminary data.</text>
</comment>
<reference evidence="4 5" key="1">
    <citation type="journal article" date="2020" name="Microorganisms">
        <title>Osmotic Adaptation and Compatible Solute Biosynthesis of Phototrophic Bacteria as Revealed from Genome Analyses.</title>
        <authorList>
            <person name="Imhoff J.F."/>
            <person name="Rahn T."/>
            <person name="Kunzel S."/>
            <person name="Keller A."/>
            <person name="Neulinger S.C."/>
        </authorList>
    </citation>
    <scope>NUCLEOTIDE SEQUENCE [LARGE SCALE GENOMIC DNA]</scope>
    <source>
        <strain evidence="4 5">DSM 21303</strain>
    </source>
</reference>
<name>A0A9X0WI17_9GAMM</name>
<keyword evidence="2" id="KW-1133">Transmembrane helix</keyword>
<keyword evidence="5" id="KW-1185">Reference proteome</keyword>
<dbReference type="RefSeq" id="WP_200387698.1">
    <property type="nucleotide sequence ID" value="NZ_NRSD01000008.1"/>
</dbReference>
<sequence length="117" mass="12683">MPKRPGSDAETPTQHEQIEVPGNALVDQIKELIRQGNIRRLIVRRPSGEALVEIPLTAGLGVATLLTLFAPVLAALAAMGALIAQFRVEIQRAPPASEDPPRSGPADPQHDRDDWLR</sequence>
<dbReference type="Proteomes" id="UP001138802">
    <property type="component" value="Unassembled WGS sequence"/>
</dbReference>
<dbReference type="EMBL" id="NRSD01000008">
    <property type="protein sequence ID" value="MBK1644891.1"/>
    <property type="molecule type" value="Genomic_DNA"/>
</dbReference>
<keyword evidence="2" id="KW-0812">Transmembrane</keyword>
<proteinExistence type="predicted"/>
<keyword evidence="2" id="KW-0472">Membrane</keyword>
<protein>
    <recommendedName>
        <fullName evidence="3">DUF4342 domain-containing protein</fullName>
    </recommendedName>
</protein>
<evidence type="ECO:0000256" key="1">
    <source>
        <dbReference type="SAM" id="MobiDB-lite"/>
    </source>
</evidence>
<evidence type="ECO:0000313" key="4">
    <source>
        <dbReference type="EMBL" id="MBK1644891.1"/>
    </source>
</evidence>
<dbReference type="InterPro" id="IPR025642">
    <property type="entry name" value="DUF4342"/>
</dbReference>
<gene>
    <name evidence="4" type="ORF">CKO25_09560</name>
</gene>